<evidence type="ECO:0000313" key="11">
    <source>
        <dbReference type="Proteomes" id="UP000285648"/>
    </source>
</evidence>
<dbReference type="AlphaFoldDB" id="A0A421DLE0"/>
<keyword evidence="11" id="KW-1185">Reference proteome</keyword>
<comment type="subcellular location">
    <subcellularLocation>
        <location evidence="8">Cytoplasm</location>
    </subcellularLocation>
</comment>
<comment type="pathway">
    <text evidence="7">Glycolipid biosynthesis; KDO(2)-lipid A biosynthesis.</text>
</comment>
<feature type="domain" description="Carrier" evidence="9">
    <location>
        <begin position="4"/>
        <end position="82"/>
    </location>
</feature>
<evidence type="ECO:0000256" key="1">
    <source>
        <dbReference type="ARBA" id="ARBA00022450"/>
    </source>
</evidence>
<evidence type="ECO:0000256" key="8">
    <source>
        <dbReference type="HAMAP-Rule" id="MF_01217"/>
    </source>
</evidence>
<dbReference type="RefSeq" id="WP_121575815.1">
    <property type="nucleotide sequence ID" value="NZ_MJLZ01000035.1"/>
</dbReference>
<reference evidence="10 11" key="1">
    <citation type="submission" date="2016-09" db="EMBL/GenBank/DDBJ databases">
        <authorList>
            <person name="Doonan J."/>
            <person name="Pachebat J.A."/>
            <person name="Golyshin P.N."/>
            <person name="Denman S."/>
            <person name="Mcdonald J.E."/>
        </authorList>
    </citation>
    <scope>NUCLEOTIDE SEQUENCE [LARGE SCALE GENOMIC DNA]</scope>
    <source>
        <strain evidence="10 11">NCPPB 3934</strain>
    </source>
</reference>
<dbReference type="Proteomes" id="UP000285648">
    <property type="component" value="Unassembled WGS sequence"/>
</dbReference>
<organism evidence="10 11">
    <name type="scientific">Brenneria alni</name>
    <dbReference type="NCBI Taxonomy" id="71656"/>
    <lineage>
        <taxon>Bacteria</taxon>
        <taxon>Pseudomonadati</taxon>
        <taxon>Pseudomonadota</taxon>
        <taxon>Gammaproteobacteria</taxon>
        <taxon>Enterobacterales</taxon>
        <taxon>Pectobacteriaceae</taxon>
        <taxon>Brenneria</taxon>
    </lineage>
</organism>
<evidence type="ECO:0000256" key="5">
    <source>
        <dbReference type="ARBA" id="ARBA00023098"/>
    </source>
</evidence>
<dbReference type="GO" id="GO:0000035">
    <property type="term" value="F:acyl binding"/>
    <property type="evidence" value="ECO:0007669"/>
    <property type="project" value="TreeGrafter"/>
</dbReference>
<keyword evidence="3 8" id="KW-0597">Phosphoprotein</keyword>
<dbReference type="GO" id="GO:0036104">
    <property type="term" value="P:Kdo2-lipid A biosynthetic process"/>
    <property type="evidence" value="ECO:0007669"/>
    <property type="project" value="UniProtKB-UniPathway"/>
</dbReference>
<dbReference type="OrthoDB" id="6996452at2"/>
<dbReference type="SUPFAM" id="SSF47336">
    <property type="entry name" value="ACP-like"/>
    <property type="match status" value="1"/>
</dbReference>
<dbReference type="GO" id="GO:0005737">
    <property type="term" value="C:cytoplasm"/>
    <property type="evidence" value="ECO:0007669"/>
    <property type="project" value="UniProtKB-SubCell"/>
</dbReference>
<dbReference type="InterPro" id="IPR009081">
    <property type="entry name" value="PP-bd_ACP"/>
</dbReference>
<feature type="modified residue" description="O-(pantetheine 4'-phosphoryl)serine" evidence="8">
    <location>
        <position position="39"/>
    </location>
</feature>
<evidence type="ECO:0000259" key="9">
    <source>
        <dbReference type="PROSITE" id="PS50075"/>
    </source>
</evidence>
<keyword evidence="8" id="KW-0963">Cytoplasm</keyword>
<evidence type="ECO:0000256" key="7">
    <source>
        <dbReference type="ARBA" id="ARBA00024328"/>
    </source>
</evidence>
<dbReference type="PANTHER" id="PTHR20863">
    <property type="entry name" value="ACYL CARRIER PROTEIN"/>
    <property type="match status" value="1"/>
</dbReference>
<protein>
    <recommendedName>
        <fullName evidence="8">Acyl carrier protein</fullName>
        <shortName evidence="8">ACP</shortName>
    </recommendedName>
</protein>
<dbReference type="UniPathway" id="UPA00360"/>
<sequence length="88" mass="9778">MSHENIHARLKELVAEILEVDSAEIAEDALFKTEFGADSITGIEILAAIEAEFGIHLPESHIEKMTDMNSIYTMMQEISATQLEETGQ</sequence>
<keyword evidence="5 8" id="KW-0443">Lipid metabolism</keyword>
<dbReference type="PROSITE" id="PS00012">
    <property type="entry name" value="PHOSPHOPANTETHEINE"/>
    <property type="match status" value="1"/>
</dbReference>
<proteinExistence type="inferred from homology"/>
<evidence type="ECO:0000256" key="4">
    <source>
        <dbReference type="ARBA" id="ARBA00022832"/>
    </source>
</evidence>
<dbReference type="PANTHER" id="PTHR20863:SF76">
    <property type="entry name" value="CARRIER DOMAIN-CONTAINING PROTEIN"/>
    <property type="match status" value="1"/>
</dbReference>
<comment type="function">
    <text evidence="8">Carrier of the growing fatty acid chain in fatty acid biosynthesis.</text>
</comment>
<name>A0A421DLE0_9GAMM</name>
<dbReference type="InterPro" id="IPR006162">
    <property type="entry name" value="Ppantetheine_attach_site"/>
</dbReference>
<comment type="similarity">
    <text evidence="8">Belongs to the acyl carrier protein (ACP) family.</text>
</comment>
<evidence type="ECO:0000256" key="3">
    <source>
        <dbReference type="ARBA" id="ARBA00022553"/>
    </source>
</evidence>
<dbReference type="UniPathway" id="UPA00094"/>
<dbReference type="EMBL" id="MJLZ01000035">
    <property type="protein sequence ID" value="RLM21099.1"/>
    <property type="molecule type" value="Genomic_DNA"/>
</dbReference>
<evidence type="ECO:0000256" key="6">
    <source>
        <dbReference type="ARBA" id="ARBA00023160"/>
    </source>
</evidence>
<dbReference type="SMART" id="SM01294">
    <property type="entry name" value="PKS_PP_betabranch"/>
    <property type="match status" value="1"/>
</dbReference>
<dbReference type="PROSITE" id="PS50075">
    <property type="entry name" value="CARRIER"/>
    <property type="match status" value="1"/>
</dbReference>
<dbReference type="HAMAP" id="MF_01217">
    <property type="entry name" value="Acyl_carrier"/>
    <property type="match status" value="1"/>
</dbReference>
<evidence type="ECO:0000313" key="10">
    <source>
        <dbReference type="EMBL" id="RLM21099.1"/>
    </source>
</evidence>
<comment type="caution">
    <text evidence="10">The sequence shown here is derived from an EMBL/GenBank/DDBJ whole genome shotgun (WGS) entry which is preliminary data.</text>
</comment>
<dbReference type="GO" id="GO:0000036">
    <property type="term" value="F:acyl carrier activity"/>
    <property type="evidence" value="ECO:0007669"/>
    <property type="project" value="UniProtKB-UniRule"/>
</dbReference>
<dbReference type="InterPro" id="IPR036736">
    <property type="entry name" value="ACP-like_sf"/>
</dbReference>
<keyword evidence="2 8" id="KW-0444">Lipid biosynthesis</keyword>
<gene>
    <name evidence="8" type="primary">acpP</name>
    <name evidence="10" type="ORF">BIY29_14115</name>
</gene>
<keyword evidence="6 8" id="KW-0275">Fatty acid biosynthesis</keyword>
<dbReference type="Pfam" id="PF00550">
    <property type="entry name" value="PP-binding"/>
    <property type="match status" value="1"/>
</dbReference>
<accession>A0A421DLE0</accession>
<dbReference type="Gene3D" id="1.10.1200.10">
    <property type="entry name" value="ACP-like"/>
    <property type="match status" value="1"/>
</dbReference>
<dbReference type="InterPro" id="IPR003231">
    <property type="entry name" value="ACP"/>
</dbReference>
<dbReference type="GO" id="GO:0016020">
    <property type="term" value="C:membrane"/>
    <property type="evidence" value="ECO:0007669"/>
    <property type="project" value="GOC"/>
</dbReference>
<keyword evidence="1 8" id="KW-0596">Phosphopantetheine</keyword>
<keyword evidence="4 8" id="KW-0276">Fatty acid metabolism</keyword>
<comment type="PTM">
    <text evidence="8">4'-phosphopantetheine is transferred from CoA to a specific serine of apo-ACP by AcpS. This modification is essential for activity because fatty acids are bound in thioester linkage to the sulfhydryl of the prosthetic group.</text>
</comment>
<comment type="pathway">
    <text evidence="8">Lipid metabolism; fatty acid biosynthesis.</text>
</comment>
<evidence type="ECO:0000256" key="2">
    <source>
        <dbReference type="ARBA" id="ARBA00022516"/>
    </source>
</evidence>